<proteinExistence type="predicted"/>
<evidence type="ECO:0000256" key="1">
    <source>
        <dbReference type="SAM" id="SignalP"/>
    </source>
</evidence>
<sequence>MKMNSLITKCLFLALICLTSCSDDDEIIVVPKGDYENGLIISGEGSGAGTGSISFVSNDLSESENLIYKKVNNVELGTFLQSIAFDDDSAYIIVDNANTITVVDRYTFEFKNEIIVNLSTPRFMTVVGDKGYVTNWGSTSDDKDDFIAVVDLQTFAVDKTISVGNGPERIIAKDGKLYVSHKGAFTNNNIVSVITISTEEVEEITVKDKPDELFFNDAGDLVVLSEGRTLYDANWNVTGHTLASISTIDVSTLVIDTALDFELGAHPSLMVLDDNTIYYALGNDIFAMDADATVLPGASLLAAEGYLYGMAVGGNRIYATNASFTDVSTLNIYDLASQDKIDTKEIALGASKIYFN</sequence>
<name>A0A918V9X6_9FLAO</name>
<dbReference type="Gene3D" id="2.130.10.10">
    <property type="entry name" value="YVTN repeat-like/Quinoprotein amine dehydrogenase"/>
    <property type="match status" value="1"/>
</dbReference>
<feature type="signal peptide" evidence="1">
    <location>
        <begin position="1"/>
        <end position="22"/>
    </location>
</feature>
<evidence type="ECO:0000313" key="2">
    <source>
        <dbReference type="EMBL" id="GGZ82509.1"/>
    </source>
</evidence>
<dbReference type="InterPro" id="IPR011044">
    <property type="entry name" value="Quino_amine_DH_bsu"/>
</dbReference>
<dbReference type="PANTHER" id="PTHR47197:SF3">
    <property type="entry name" value="DIHYDRO-HEME D1 DEHYDROGENASE"/>
    <property type="match status" value="1"/>
</dbReference>
<comment type="caution">
    <text evidence="2">The sequence shown here is derived from an EMBL/GenBank/DDBJ whole genome shotgun (WGS) entry which is preliminary data.</text>
</comment>
<gene>
    <name evidence="2" type="ORF">GCM10007028_20410</name>
</gene>
<feature type="chain" id="PRO_5037494614" description="Cell surface protein" evidence="1">
    <location>
        <begin position="23"/>
        <end position="356"/>
    </location>
</feature>
<protein>
    <recommendedName>
        <fullName evidence="4">Cell surface protein</fullName>
    </recommendedName>
</protein>
<dbReference type="InterPro" id="IPR051200">
    <property type="entry name" value="Host-pathogen_enzymatic-act"/>
</dbReference>
<keyword evidence="1" id="KW-0732">Signal</keyword>
<dbReference type="PANTHER" id="PTHR47197">
    <property type="entry name" value="PROTEIN NIRF"/>
    <property type="match status" value="1"/>
</dbReference>
<organism evidence="2 3">
    <name type="scientific">Algibacter mikhailovii</name>
    <dbReference type="NCBI Taxonomy" id="425498"/>
    <lineage>
        <taxon>Bacteria</taxon>
        <taxon>Pseudomonadati</taxon>
        <taxon>Bacteroidota</taxon>
        <taxon>Flavobacteriia</taxon>
        <taxon>Flavobacteriales</taxon>
        <taxon>Flavobacteriaceae</taxon>
        <taxon>Algibacter</taxon>
    </lineage>
</organism>
<reference evidence="2" key="1">
    <citation type="journal article" date="2014" name="Int. J. Syst. Evol. Microbiol.">
        <title>Complete genome sequence of Corynebacterium casei LMG S-19264T (=DSM 44701T), isolated from a smear-ripened cheese.</title>
        <authorList>
            <consortium name="US DOE Joint Genome Institute (JGI-PGF)"/>
            <person name="Walter F."/>
            <person name="Albersmeier A."/>
            <person name="Kalinowski J."/>
            <person name="Ruckert C."/>
        </authorList>
    </citation>
    <scope>NUCLEOTIDE SEQUENCE</scope>
    <source>
        <strain evidence="2">KCTC 12710</strain>
    </source>
</reference>
<evidence type="ECO:0000313" key="3">
    <source>
        <dbReference type="Proteomes" id="UP000636004"/>
    </source>
</evidence>
<dbReference type="Proteomes" id="UP000636004">
    <property type="component" value="Unassembled WGS sequence"/>
</dbReference>
<dbReference type="Pfam" id="PF16819">
    <property type="entry name" value="DUF5074"/>
    <property type="match status" value="1"/>
</dbReference>
<dbReference type="InterPro" id="IPR015943">
    <property type="entry name" value="WD40/YVTN_repeat-like_dom_sf"/>
</dbReference>
<dbReference type="EMBL" id="BMWZ01000004">
    <property type="protein sequence ID" value="GGZ82509.1"/>
    <property type="molecule type" value="Genomic_DNA"/>
</dbReference>
<reference evidence="2" key="2">
    <citation type="submission" date="2020-09" db="EMBL/GenBank/DDBJ databases">
        <authorList>
            <person name="Sun Q."/>
            <person name="Kim S."/>
        </authorList>
    </citation>
    <scope>NUCLEOTIDE SEQUENCE</scope>
    <source>
        <strain evidence="2">KCTC 12710</strain>
    </source>
</reference>
<keyword evidence="3" id="KW-1185">Reference proteome</keyword>
<accession>A0A918V9X6</accession>
<dbReference type="SUPFAM" id="SSF50969">
    <property type="entry name" value="YVTN repeat-like/Quinoprotein amine dehydrogenase"/>
    <property type="match status" value="1"/>
</dbReference>
<dbReference type="InterPro" id="IPR031815">
    <property type="entry name" value="DUF5074"/>
</dbReference>
<evidence type="ECO:0008006" key="4">
    <source>
        <dbReference type="Google" id="ProtNLM"/>
    </source>
</evidence>
<dbReference type="AlphaFoldDB" id="A0A918V9X6"/>